<feature type="transmembrane region" description="Helical" evidence="2">
    <location>
        <begin position="266"/>
        <end position="287"/>
    </location>
</feature>
<feature type="transmembrane region" description="Helical" evidence="2">
    <location>
        <begin position="299"/>
        <end position="325"/>
    </location>
</feature>
<dbReference type="OrthoDB" id="46973at2759"/>
<evidence type="ECO:0000256" key="2">
    <source>
        <dbReference type="SAM" id="Phobius"/>
    </source>
</evidence>
<evidence type="ECO:0008006" key="5">
    <source>
        <dbReference type="Google" id="ProtNLM"/>
    </source>
</evidence>
<proteinExistence type="predicted"/>
<dbReference type="Proteomes" id="UP000355283">
    <property type="component" value="Unassembled WGS sequence"/>
</dbReference>
<feature type="compositionally biased region" description="Acidic residues" evidence="1">
    <location>
        <begin position="87"/>
        <end position="101"/>
    </location>
</feature>
<reference evidence="3 4" key="1">
    <citation type="submission" date="2019-01" db="EMBL/GenBank/DDBJ databases">
        <title>Nuclear Genome Assembly of the Microalgal Biofuel strain Nannochloropsis salina CCMP1776.</title>
        <authorList>
            <person name="Hovde B."/>
        </authorList>
    </citation>
    <scope>NUCLEOTIDE SEQUENCE [LARGE SCALE GENOMIC DNA]</scope>
    <source>
        <strain evidence="3 4">CCMP1776</strain>
    </source>
</reference>
<keyword evidence="4" id="KW-1185">Reference proteome</keyword>
<comment type="caution">
    <text evidence="3">The sequence shown here is derived from an EMBL/GenBank/DDBJ whole genome shotgun (WGS) entry which is preliminary data.</text>
</comment>
<evidence type="ECO:0000256" key="1">
    <source>
        <dbReference type="SAM" id="MobiDB-lite"/>
    </source>
</evidence>
<sequence>MELCSGPSVFMFLMSFAIFIKPPSVTFVNAMQHLGGGIVLSAVATELLPAMSRHKHSWQNTLATLVGFFTGVVMMVSVAHFCGEVEEVGEEEEEDGAEGLGEDGMTSPLARPPSIRKAATLASHSTPTSNPRESFGLARPGLSRRRSLLETYRVGRAGGRRQADLSQTSLLGPPSPSPMRRAVTLGGARAPPSSLLTGPRRAMSITRAPRSFADSSLPAPSPRPPLGKTHPATSSLLPSEDTPLVRPSGLPAASLEHGAVDMGREGAGLVMSVALTIEMGFLGLTFSAGMAKVKPSLRYALIVGAPAMILVGGTIGAFAAALLAANPTYQVALLAFGVAALLYLITEELLVEAHEAGRPHVWYVDLMFFVGFIASVLLEQNIEDSSKGG</sequence>
<feature type="transmembrane region" description="Helical" evidence="2">
    <location>
        <begin position="62"/>
        <end position="81"/>
    </location>
</feature>
<feature type="compositionally biased region" description="Polar residues" evidence="1">
    <location>
        <begin position="122"/>
        <end position="132"/>
    </location>
</feature>
<gene>
    <name evidence="3" type="ORF">NSK_006220</name>
</gene>
<dbReference type="EMBL" id="SDOX01000107">
    <property type="protein sequence ID" value="TFJ82476.1"/>
    <property type="molecule type" value="Genomic_DNA"/>
</dbReference>
<keyword evidence="2" id="KW-0812">Transmembrane</keyword>
<feature type="transmembrane region" description="Helical" evidence="2">
    <location>
        <begin position="331"/>
        <end position="350"/>
    </location>
</feature>
<name>A0A4D9CUA9_9STRA</name>
<protein>
    <recommendedName>
        <fullName evidence="5">Zinc/iron permease</fullName>
    </recommendedName>
</protein>
<evidence type="ECO:0000313" key="4">
    <source>
        <dbReference type="Proteomes" id="UP000355283"/>
    </source>
</evidence>
<feature type="transmembrane region" description="Helical" evidence="2">
    <location>
        <begin position="362"/>
        <end position="378"/>
    </location>
</feature>
<feature type="region of interest" description="Disordered" evidence="1">
    <location>
        <begin position="87"/>
        <end position="250"/>
    </location>
</feature>
<accession>A0A4D9CUA9</accession>
<organism evidence="3 4">
    <name type="scientific">Nannochloropsis salina CCMP1776</name>
    <dbReference type="NCBI Taxonomy" id="1027361"/>
    <lineage>
        <taxon>Eukaryota</taxon>
        <taxon>Sar</taxon>
        <taxon>Stramenopiles</taxon>
        <taxon>Ochrophyta</taxon>
        <taxon>Eustigmatophyceae</taxon>
        <taxon>Eustigmatales</taxon>
        <taxon>Monodopsidaceae</taxon>
        <taxon>Microchloropsis</taxon>
        <taxon>Microchloropsis salina</taxon>
    </lineage>
</organism>
<dbReference type="AlphaFoldDB" id="A0A4D9CUA9"/>
<keyword evidence="2" id="KW-1133">Transmembrane helix</keyword>
<evidence type="ECO:0000313" key="3">
    <source>
        <dbReference type="EMBL" id="TFJ82476.1"/>
    </source>
</evidence>
<keyword evidence="2" id="KW-0472">Membrane</keyword>